<dbReference type="GO" id="GO:0000064">
    <property type="term" value="F:L-ornithine transmembrane transporter activity"/>
    <property type="evidence" value="ECO:0007669"/>
    <property type="project" value="TreeGrafter"/>
</dbReference>
<evidence type="ECO:0000256" key="1">
    <source>
        <dbReference type="ARBA" id="ARBA00004225"/>
    </source>
</evidence>
<accession>A0A0D3J303</accession>
<evidence type="ECO:0000256" key="8">
    <source>
        <dbReference type="ARBA" id="ARBA00023136"/>
    </source>
</evidence>
<dbReference type="EnsemblProtists" id="EOD28595">
    <property type="protein sequence ID" value="EOD28595"/>
    <property type="gene ID" value="EMIHUDRAFT_434836"/>
</dbReference>
<dbReference type="GO" id="GO:0031966">
    <property type="term" value="C:mitochondrial membrane"/>
    <property type="evidence" value="ECO:0007669"/>
    <property type="project" value="UniProtKB-SubCell"/>
</dbReference>
<dbReference type="EnsemblProtists" id="EOD17888">
    <property type="protein sequence ID" value="EOD17888"/>
    <property type="gene ID" value="EMIHUDRAFT_436353"/>
</dbReference>
<evidence type="ECO:0000313" key="11">
    <source>
        <dbReference type="EnsemblProtists" id="EOD17888"/>
    </source>
</evidence>
<dbReference type="PROSITE" id="PS50920">
    <property type="entry name" value="SOLCAR"/>
    <property type="match status" value="3"/>
</dbReference>
<protein>
    <submittedName>
        <fullName evidence="11">Uncharacterized protein</fullName>
    </submittedName>
</protein>
<dbReference type="InterPro" id="IPR050567">
    <property type="entry name" value="Mitochondrial_Carrier"/>
</dbReference>
<evidence type="ECO:0000256" key="9">
    <source>
        <dbReference type="PROSITE-ProRule" id="PRU00282"/>
    </source>
</evidence>
<dbReference type="RefSeq" id="XP_005781024.1">
    <property type="nucleotide sequence ID" value="XM_005780967.1"/>
</dbReference>
<dbReference type="Gene3D" id="1.50.40.10">
    <property type="entry name" value="Mitochondrial carrier domain"/>
    <property type="match status" value="1"/>
</dbReference>
<evidence type="ECO:0000256" key="6">
    <source>
        <dbReference type="ARBA" id="ARBA00022989"/>
    </source>
</evidence>
<organism evidence="11 12">
    <name type="scientific">Emiliania huxleyi (strain CCMP1516)</name>
    <dbReference type="NCBI Taxonomy" id="280463"/>
    <lineage>
        <taxon>Eukaryota</taxon>
        <taxon>Haptista</taxon>
        <taxon>Haptophyta</taxon>
        <taxon>Prymnesiophyceae</taxon>
        <taxon>Isochrysidales</taxon>
        <taxon>Noelaerhabdaceae</taxon>
        <taxon>Emiliania</taxon>
    </lineage>
</organism>
<dbReference type="SUPFAM" id="SSF103506">
    <property type="entry name" value="Mitochondrial carrier"/>
    <property type="match status" value="1"/>
</dbReference>
<name>A0A0D3J303_EMIH1</name>
<reference evidence="12" key="1">
    <citation type="journal article" date="2013" name="Nature">
        <title>Pan genome of the phytoplankton Emiliania underpins its global distribution.</title>
        <authorList>
            <person name="Read B.A."/>
            <person name="Kegel J."/>
            <person name="Klute M.J."/>
            <person name="Kuo A."/>
            <person name="Lefebvre S.C."/>
            <person name="Maumus F."/>
            <person name="Mayer C."/>
            <person name="Miller J."/>
            <person name="Monier A."/>
            <person name="Salamov A."/>
            <person name="Young J."/>
            <person name="Aguilar M."/>
            <person name="Claverie J.M."/>
            <person name="Frickenhaus S."/>
            <person name="Gonzalez K."/>
            <person name="Herman E.K."/>
            <person name="Lin Y.C."/>
            <person name="Napier J."/>
            <person name="Ogata H."/>
            <person name="Sarno A.F."/>
            <person name="Shmutz J."/>
            <person name="Schroeder D."/>
            <person name="de Vargas C."/>
            <person name="Verret F."/>
            <person name="von Dassow P."/>
            <person name="Valentin K."/>
            <person name="Van de Peer Y."/>
            <person name="Wheeler G."/>
            <person name="Dacks J.B."/>
            <person name="Delwiche C.F."/>
            <person name="Dyhrman S.T."/>
            <person name="Glockner G."/>
            <person name="John U."/>
            <person name="Richards T."/>
            <person name="Worden A.Z."/>
            <person name="Zhang X."/>
            <person name="Grigoriev I.V."/>
            <person name="Allen A.E."/>
            <person name="Bidle K."/>
            <person name="Borodovsky M."/>
            <person name="Bowler C."/>
            <person name="Brownlee C."/>
            <person name="Cock J.M."/>
            <person name="Elias M."/>
            <person name="Gladyshev V.N."/>
            <person name="Groth M."/>
            <person name="Guda C."/>
            <person name="Hadaegh A."/>
            <person name="Iglesias-Rodriguez M.D."/>
            <person name="Jenkins J."/>
            <person name="Jones B.M."/>
            <person name="Lawson T."/>
            <person name="Leese F."/>
            <person name="Lindquist E."/>
            <person name="Lobanov A."/>
            <person name="Lomsadze A."/>
            <person name="Malik S.B."/>
            <person name="Marsh M.E."/>
            <person name="Mackinder L."/>
            <person name="Mock T."/>
            <person name="Mueller-Roeber B."/>
            <person name="Pagarete A."/>
            <person name="Parker M."/>
            <person name="Probert I."/>
            <person name="Quesneville H."/>
            <person name="Raines C."/>
            <person name="Rensing S.A."/>
            <person name="Riano-Pachon D.M."/>
            <person name="Richier S."/>
            <person name="Rokitta S."/>
            <person name="Shiraiwa Y."/>
            <person name="Soanes D.M."/>
            <person name="van der Giezen M."/>
            <person name="Wahlund T.M."/>
            <person name="Williams B."/>
            <person name="Wilson W."/>
            <person name="Wolfe G."/>
            <person name="Wurch L.L."/>
        </authorList>
    </citation>
    <scope>NUCLEOTIDE SEQUENCE</scope>
</reference>
<dbReference type="RefSeq" id="XP_005770317.1">
    <property type="nucleotide sequence ID" value="XM_005770260.1"/>
</dbReference>
<dbReference type="KEGG" id="ehx:EMIHUDRAFT_436353"/>
<keyword evidence="8 9" id="KW-0472">Membrane</keyword>
<dbReference type="PaxDb" id="2903-EOD17888"/>
<dbReference type="OMA" id="WSSAVMG"/>
<comment type="subcellular location">
    <subcellularLocation>
        <location evidence="1">Mitochondrion membrane</location>
        <topology evidence="1">Multi-pass membrane protein</topology>
    </subcellularLocation>
</comment>
<feature type="repeat" description="Solcar" evidence="9">
    <location>
        <begin position="1"/>
        <end position="87"/>
    </location>
</feature>
<dbReference type="PANTHER" id="PTHR45624">
    <property type="entry name" value="MITOCHONDRIAL BASIC AMINO ACIDS TRANSPORTER-RELATED"/>
    <property type="match status" value="1"/>
</dbReference>
<evidence type="ECO:0000256" key="3">
    <source>
        <dbReference type="ARBA" id="ARBA00022448"/>
    </source>
</evidence>
<evidence type="ECO:0000256" key="5">
    <source>
        <dbReference type="ARBA" id="ARBA00022737"/>
    </source>
</evidence>
<keyword evidence="6" id="KW-1133">Transmembrane helix</keyword>
<feature type="repeat" description="Solcar" evidence="9">
    <location>
        <begin position="97"/>
        <end position="185"/>
    </location>
</feature>
<dbReference type="GeneID" id="17263917"/>
<dbReference type="GO" id="GO:1990575">
    <property type="term" value="P:mitochondrial L-ornithine transmembrane transport"/>
    <property type="evidence" value="ECO:0007669"/>
    <property type="project" value="TreeGrafter"/>
</dbReference>
<keyword evidence="4 9" id="KW-0812">Transmembrane</keyword>
<evidence type="ECO:0000256" key="10">
    <source>
        <dbReference type="RuleBase" id="RU000488"/>
    </source>
</evidence>
<sequence length="322" mass="33258">MADLVDTAAGCVGATACTLGGLPFDVAKARLQAGGAGHAYSGLADCLLTTARTEGALALYRGMVPALSSALAENSVGITVQRSLRRALGVDDGGQRPSVGTELGLGAVTGVFTSVAICPFEVLKVRLQLNHDLVDAGPAALLRELRSLVGSEGLSGLYRGIGSLVCRDVPYNTLFYGSYESLCTLFMRLTGVQRKEELATGWVFLSGGLGGCIGWSLVLPFDVVKTRVQSGAESRALPLVRRIVATEGVQGLFRGWTAAVVRAFPANACLFLGVEVTTRLLRPATSRRDATAVPPPPPAVPAVPAAGAGAVAALSPREEGRA</sequence>
<proteinExistence type="inferred from homology"/>
<dbReference type="GeneID" id="17274141"/>
<evidence type="ECO:0000256" key="7">
    <source>
        <dbReference type="ARBA" id="ARBA00023128"/>
    </source>
</evidence>
<dbReference type="Proteomes" id="UP000013827">
    <property type="component" value="Unassembled WGS sequence"/>
</dbReference>
<dbReference type="KEGG" id="ehx:EMIHUDRAFT_434836"/>
<dbReference type="PANTHER" id="PTHR45624:SF15">
    <property type="entry name" value="MITOCHONDRIAL ARGININE TRANSPORTER BAC1"/>
    <property type="match status" value="1"/>
</dbReference>
<dbReference type="AlphaFoldDB" id="A0A0D3J303"/>
<reference evidence="11" key="2">
    <citation type="submission" date="2024-10" db="UniProtKB">
        <authorList>
            <consortium name="EnsemblProtists"/>
        </authorList>
    </citation>
    <scope>IDENTIFICATION</scope>
</reference>
<dbReference type="Pfam" id="PF00153">
    <property type="entry name" value="Mito_carr"/>
    <property type="match status" value="3"/>
</dbReference>
<comment type="similarity">
    <text evidence="2 10">Belongs to the mitochondrial carrier (TC 2.A.29) family.</text>
</comment>
<evidence type="ECO:0000313" key="12">
    <source>
        <dbReference type="Proteomes" id="UP000013827"/>
    </source>
</evidence>
<dbReference type="eggNOG" id="KOG0763">
    <property type="taxonomic scope" value="Eukaryota"/>
</dbReference>
<keyword evidence="7" id="KW-0496">Mitochondrion</keyword>
<dbReference type="HOGENOM" id="CLU_015166_16_3_1"/>
<feature type="repeat" description="Solcar" evidence="9">
    <location>
        <begin position="198"/>
        <end position="280"/>
    </location>
</feature>
<keyword evidence="3 10" id="KW-0813">Transport</keyword>
<dbReference type="InterPro" id="IPR018108">
    <property type="entry name" value="MCP_transmembrane"/>
</dbReference>
<dbReference type="InterPro" id="IPR023395">
    <property type="entry name" value="MCP_dom_sf"/>
</dbReference>
<keyword evidence="5" id="KW-0677">Repeat</keyword>
<evidence type="ECO:0000256" key="2">
    <source>
        <dbReference type="ARBA" id="ARBA00006375"/>
    </source>
</evidence>
<keyword evidence="12" id="KW-1185">Reference proteome</keyword>
<evidence type="ECO:0000256" key="4">
    <source>
        <dbReference type="ARBA" id="ARBA00022692"/>
    </source>
</evidence>